<dbReference type="AlphaFoldDB" id="A0A178M510"/>
<proteinExistence type="predicted"/>
<dbReference type="GO" id="GO:0003700">
    <property type="term" value="F:DNA-binding transcription factor activity"/>
    <property type="evidence" value="ECO:0007669"/>
    <property type="project" value="InterPro"/>
</dbReference>
<dbReference type="GO" id="GO:0046914">
    <property type="term" value="F:transition metal ion binding"/>
    <property type="evidence" value="ECO:0007669"/>
    <property type="project" value="InterPro"/>
</dbReference>
<dbReference type="OrthoDB" id="9791355at2"/>
<gene>
    <name evidence="4" type="ORF">A6A03_17610</name>
</gene>
<sequence length="231" mass="25895">MVAAPSFVVLPNLTLGLTTTESTCLLAFADVAADQAVVSADQAASLLQRDHDEFGLLLRRLARRNLVKVAGSGALELTPSGVFLARHLQTRHRLLERFLLDVLGVPWMFVHREAMRLAPAASPLFIERVITLTRHATVCPHGNPIPGRGQPIANEQRLADAPFGQRCRLTRIAEWVSYDLHRLQRLWSYELLPGRTLIRVPDPLHRWVIQLNHHPLVIGQRMAEALFVTVE</sequence>
<dbReference type="InterPro" id="IPR036388">
    <property type="entry name" value="WH-like_DNA-bd_sf"/>
</dbReference>
<dbReference type="EMBL" id="LWQS01000073">
    <property type="protein sequence ID" value="OAN43842.1"/>
    <property type="molecule type" value="Genomic_DNA"/>
</dbReference>
<name>A0A178M510_9CHLR</name>
<dbReference type="Pfam" id="PF02742">
    <property type="entry name" value="Fe_dep_repr_C"/>
    <property type="match status" value="1"/>
</dbReference>
<dbReference type="GO" id="GO:0005737">
    <property type="term" value="C:cytoplasm"/>
    <property type="evidence" value="ECO:0007669"/>
    <property type="project" value="UniProtKB-SubCell"/>
</dbReference>
<comment type="subcellular location">
    <subcellularLocation>
        <location evidence="1">Cytoplasm</location>
    </subcellularLocation>
</comment>
<dbReference type="PANTHER" id="PTHR33238:SF11">
    <property type="entry name" value="TRANSCRIPTIONAL REGULATOR MNTR"/>
    <property type="match status" value="1"/>
</dbReference>
<dbReference type="GO" id="GO:0003677">
    <property type="term" value="F:DNA binding"/>
    <property type="evidence" value="ECO:0007669"/>
    <property type="project" value="UniProtKB-KW"/>
</dbReference>
<dbReference type="InterPro" id="IPR022689">
    <property type="entry name" value="Iron_dep_repressor"/>
</dbReference>
<dbReference type="InterPro" id="IPR050536">
    <property type="entry name" value="DtxR_MntR_Metal-Reg"/>
</dbReference>
<evidence type="ECO:0000259" key="3">
    <source>
        <dbReference type="Pfam" id="PF02742"/>
    </source>
</evidence>
<dbReference type="Proteomes" id="UP000078287">
    <property type="component" value="Unassembled WGS sequence"/>
</dbReference>
<dbReference type="RefSeq" id="WP_066789861.1">
    <property type="nucleotide sequence ID" value="NZ_LWQS01000073.1"/>
</dbReference>
<dbReference type="SMART" id="SM00529">
    <property type="entry name" value="HTH_DTXR"/>
    <property type="match status" value="1"/>
</dbReference>
<dbReference type="InterPro" id="IPR008988">
    <property type="entry name" value="Transcriptional_repressor_C"/>
</dbReference>
<dbReference type="GO" id="GO:0046983">
    <property type="term" value="F:protein dimerization activity"/>
    <property type="evidence" value="ECO:0007669"/>
    <property type="project" value="InterPro"/>
</dbReference>
<protein>
    <submittedName>
        <fullName evidence="4">DNA-binding protein</fullName>
    </submittedName>
</protein>
<dbReference type="SUPFAM" id="SSF50037">
    <property type="entry name" value="C-terminal domain of transcriptional repressors"/>
    <property type="match status" value="1"/>
</dbReference>
<keyword evidence="5" id="KW-1185">Reference proteome</keyword>
<accession>A0A178M510</accession>
<dbReference type="InterPro" id="IPR001367">
    <property type="entry name" value="Fe_dep_repressor"/>
</dbReference>
<dbReference type="PANTHER" id="PTHR33238">
    <property type="entry name" value="IRON (METAL) DEPENDENT REPRESSOR, DTXR FAMILY"/>
    <property type="match status" value="1"/>
</dbReference>
<feature type="domain" description="Iron dependent repressor metal binding and dimerisation" evidence="3">
    <location>
        <begin position="78"/>
        <end position="146"/>
    </location>
</feature>
<evidence type="ECO:0000256" key="2">
    <source>
        <dbReference type="ARBA" id="ARBA00011738"/>
    </source>
</evidence>
<dbReference type="InterPro" id="IPR036421">
    <property type="entry name" value="Fe_dep_repressor_sf"/>
</dbReference>
<comment type="caution">
    <text evidence="4">The sequence shown here is derived from an EMBL/GenBank/DDBJ whole genome shotgun (WGS) entry which is preliminary data.</text>
</comment>
<dbReference type="SUPFAM" id="SSF47979">
    <property type="entry name" value="Iron-dependent repressor protein, dimerization domain"/>
    <property type="match status" value="1"/>
</dbReference>
<dbReference type="STRING" id="1707952.A6A03_17610"/>
<comment type="subunit">
    <text evidence="2">Homodimer.</text>
</comment>
<keyword evidence="4" id="KW-0238">DNA-binding</keyword>
<organism evidence="4 5">
    <name type="scientific">Chloroflexus islandicus</name>
    <dbReference type="NCBI Taxonomy" id="1707952"/>
    <lineage>
        <taxon>Bacteria</taxon>
        <taxon>Bacillati</taxon>
        <taxon>Chloroflexota</taxon>
        <taxon>Chloroflexia</taxon>
        <taxon>Chloroflexales</taxon>
        <taxon>Chloroflexineae</taxon>
        <taxon>Chloroflexaceae</taxon>
        <taxon>Chloroflexus</taxon>
    </lineage>
</organism>
<reference evidence="4 5" key="1">
    <citation type="submission" date="2016-04" db="EMBL/GenBank/DDBJ databases">
        <title>Chloroflexus islandicus sp. nov., a thermophilic filamentous anoxygenic phototrophic bacterium from geyser Strokkur (Iceland).</title>
        <authorList>
            <person name="Gaisin V.A."/>
            <person name="Kalashnikov A.M."/>
            <person name="Sukhacheva M.V."/>
            <person name="Grouzdev D.S."/>
            <person name="Ivanov T.M."/>
            <person name="Kuznetsov B."/>
            <person name="Gorlenko V.M."/>
        </authorList>
    </citation>
    <scope>NUCLEOTIDE SEQUENCE [LARGE SCALE GENOMIC DNA]</scope>
    <source>
        <strain evidence="5">isl-2</strain>
    </source>
</reference>
<evidence type="ECO:0000256" key="1">
    <source>
        <dbReference type="ARBA" id="ARBA00004496"/>
    </source>
</evidence>
<dbReference type="Gene3D" id="1.10.10.10">
    <property type="entry name" value="Winged helix-like DNA-binding domain superfamily/Winged helix DNA-binding domain"/>
    <property type="match status" value="1"/>
</dbReference>
<evidence type="ECO:0000313" key="4">
    <source>
        <dbReference type="EMBL" id="OAN43842.1"/>
    </source>
</evidence>
<evidence type="ECO:0000313" key="5">
    <source>
        <dbReference type="Proteomes" id="UP000078287"/>
    </source>
</evidence>